<evidence type="ECO:0000313" key="9">
    <source>
        <dbReference type="Proteomes" id="UP000008694"/>
    </source>
</evidence>
<dbReference type="PANTHER" id="PTHR14255">
    <property type="entry name" value="CEREBLON"/>
    <property type="match status" value="1"/>
</dbReference>
<feature type="transmembrane region" description="Helical" evidence="6">
    <location>
        <begin position="300"/>
        <end position="321"/>
    </location>
</feature>
<keyword evidence="7" id="KW-0732">Signal</keyword>
<evidence type="ECO:0000256" key="5">
    <source>
        <dbReference type="ARBA" id="ARBA00023136"/>
    </source>
</evidence>
<dbReference type="HOGENOM" id="CLU_029011_2_0_1"/>
<dbReference type="eggNOG" id="ENOG502QUAQ">
    <property type="taxonomic scope" value="Eukaryota"/>
</dbReference>
<evidence type="ECO:0000256" key="6">
    <source>
        <dbReference type="SAM" id="Phobius"/>
    </source>
</evidence>
<reference evidence="9" key="1">
    <citation type="journal article" date="2011" name="Nat. Genet.">
        <title>The Arabidopsis lyrata genome sequence and the basis of rapid genome size change.</title>
        <authorList>
            <person name="Hu T.T."/>
            <person name="Pattyn P."/>
            <person name="Bakker E.G."/>
            <person name="Cao J."/>
            <person name="Cheng J.-F."/>
            <person name="Clark R.M."/>
            <person name="Fahlgren N."/>
            <person name="Fawcett J.A."/>
            <person name="Grimwood J."/>
            <person name="Gundlach H."/>
            <person name="Haberer G."/>
            <person name="Hollister J.D."/>
            <person name="Ossowski S."/>
            <person name="Ottilar R.P."/>
            <person name="Salamov A.A."/>
            <person name="Schneeberger K."/>
            <person name="Spannagl M."/>
            <person name="Wang X."/>
            <person name="Yang L."/>
            <person name="Nasrallah M.E."/>
            <person name="Bergelson J."/>
            <person name="Carrington J.C."/>
            <person name="Gaut B.S."/>
            <person name="Schmutz J."/>
            <person name="Mayer K.F.X."/>
            <person name="Van de Peer Y."/>
            <person name="Grigoriev I.V."/>
            <person name="Nordborg M."/>
            <person name="Weigel D."/>
            <person name="Guo Y.-L."/>
        </authorList>
    </citation>
    <scope>NUCLEOTIDE SEQUENCE [LARGE SCALE GENOMIC DNA]</scope>
    <source>
        <strain evidence="9">cv. MN47</strain>
    </source>
</reference>
<dbReference type="PANTHER" id="PTHR14255:SF59">
    <property type="entry name" value="SULFITE EXPORTER TAUE_SAFE FAMILY PROTEIN 1-RELATED"/>
    <property type="match status" value="1"/>
</dbReference>
<dbReference type="InterPro" id="IPR002781">
    <property type="entry name" value="TM_pro_TauE-like"/>
</dbReference>
<name>D7KMF7_ARALL</name>
<keyword evidence="5 6" id="KW-0472">Membrane</keyword>
<comment type="subcellular location">
    <subcellularLocation>
        <location evidence="1">Membrane</location>
        <topology evidence="1">Multi-pass membrane protein</topology>
    </subcellularLocation>
</comment>
<feature type="chain" id="PRO_5003101245" evidence="7">
    <location>
        <begin position="23"/>
        <end position="345"/>
    </location>
</feature>
<feature type="transmembrane region" description="Helical" evidence="6">
    <location>
        <begin position="89"/>
        <end position="111"/>
    </location>
</feature>
<dbReference type="Pfam" id="PF01925">
    <property type="entry name" value="TauE"/>
    <property type="match status" value="1"/>
</dbReference>
<dbReference type="GO" id="GO:0016020">
    <property type="term" value="C:membrane"/>
    <property type="evidence" value="ECO:0007669"/>
    <property type="project" value="UniProtKB-SubCell"/>
</dbReference>
<protein>
    <submittedName>
        <fullName evidence="8">Uncharacterized protein</fullName>
    </submittedName>
</protein>
<sequence>MTINLVPLLLSIITIFNPTAIADQNQILNATSQWLHFPPNLNESTIKFSIPTIIAAVLSFFAASISSAGGGALFLSIMTTISGLEMKTASSFSAFMITGVSIANVGCNLFARNPKSRDKTLIDFDLSLTLQPCLLLGVSIGVICNRMFPNWLVLSLFAVFLAWSTMKTCKKGVSYWNLESEREKIRSRRDDDRIKVARSPLLANEGEAEVERGMIRFPWMKLGVLVIIWLVFFSINLFRGNKYGQGIISIKPCGGLYWFLSSLQIPLTIFFTLCICFNDNVQSNHTSHSNQDSEKVIAKYGRASIIVFAVGIVMALSTVLMTTHGALNVWNDFVSGGYMGFKLPC</sequence>
<dbReference type="GO" id="GO:0016567">
    <property type="term" value="P:protein ubiquitination"/>
    <property type="evidence" value="ECO:0007669"/>
    <property type="project" value="TreeGrafter"/>
</dbReference>
<dbReference type="EMBL" id="GL348713">
    <property type="protein sequence ID" value="EFH68908.1"/>
    <property type="molecule type" value="Genomic_DNA"/>
</dbReference>
<gene>
    <name evidence="8" type="ORF">ARALYDRAFT_334446</name>
</gene>
<dbReference type="Proteomes" id="UP000008694">
    <property type="component" value="Unassembled WGS sequence"/>
</dbReference>
<evidence type="ECO:0000256" key="1">
    <source>
        <dbReference type="ARBA" id="ARBA00004141"/>
    </source>
</evidence>
<dbReference type="GO" id="GO:0031464">
    <property type="term" value="C:Cul4A-RING E3 ubiquitin ligase complex"/>
    <property type="evidence" value="ECO:0007669"/>
    <property type="project" value="TreeGrafter"/>
</dbReference>
<evidence type="ECO:0000256" key="7">
    <source>
        <dbReference type="SAM" id="SignalP"/>
    </source>
</evidence>
<keyword evidence="3 6" id="KW-0812">Transmembrane</keyword>
<accession>D7KMF7</accession>
<dbReference type="AlphaFoldDB" id="D7KMF7"/>
<evidence type="ECO:0000256" key="3">
    <source>
        <dbReference type="ARBA" id="ARBA00022692"/>
    </source>
</evidence>
<dbReference type="Gramene" id="fgenesh1_pg.C_scaffold_1001011">
    <property type="protein sequence ID" value="fgenesh1_pg.C_scaffold_1001011"/>
    <property type="gene ID" value="fgenesh1_pg.C_scaffold_1001011"/>
</dbReference>
<feature type="signal peptide" evidence="7">
    <location>
        <begin position="1"/>
        <end position="22"/>
    </location>
</feature>
<evidence type="ECO:0000256" key="4">
    <source>
        <dbReference type="ARBA" id="ARBA00022989"/>
    </source>
</evidence>
<organism evidence="9">
    <name type="scientific">Arabidopsis lyrata subsp. lyrata</name>
    <name type="common">Lyre-leaved rock-cress</name>
    <dbReference type="NCBI Taxonomy" id="81972"/>
    <lineage>
        <taxon>Eukaryota</taxon>
        <taxon>Viridiplantae</taxon>
        <taxon>Streptophyta</taxon>
        <taxon>Embryophyta</taxon>
        <taxon>Tracheophyta</taxon>
        <taxon>Spermatophyta</taxon>
        <taxon>Magnoliopsida</taxon>
        <taxon>eudicotyledons</taxon>
        <taxon>Gunneridae</taxon>
        <taxon>Pentapetalae</taxon>
        <taxon>rosids</taxon>
        <taxon>malvids</taxon>
        <taxon>Brassicales</taxon>
        <taxon>Brassicaceae</taxon>
        <taxon>Camelineae</taxon>
        <taxon>Arabidopsis</taxon>
    </lineage>
</organism>
<keyword evidence="9" id="KW-1185">Reference proteome</keyword>
<evidence type="ECO:0000256" key="2">
    <source>
        <dbReference type="ARBA" id="ARBA00009142"/>
    </source>
</evidence>
<comment type="similarity">
    <text evidence="2">Belongs to the 4-toluene sulfonate uptake permease (TSUP) (TC 2.A.102) family.</text>
</comment>
<dbReference type="STRING" id="81972.D7KMF7"/>
<evidence type="ECO:0000313" key="8">
    <source>
        <dbReference type="EMBL" id="EFH68908.1"/>
    </source>
</evidence>
<feature type="transmembrane region" description="Helical" evidence="6">
    <location>
        <begin position="46"/>
        <end position="77"/>
    </location>
</feature>
<proteinExistence type="inferred from homology"/>
<feature type="transmembrane region" description="Helical" evidence="6">
    <location>
        <begin position="258"/>
        <end position="279"/>
    </location>
</feature>
<feature type="transmembrane region" description="Helical" evidence="6">
    <location>
        <begin position="219"/>
        <end position="238"/>
    </location>
</feature>
<keyword evidence="4 6" id="KW-1133">Transmembrane helix</keyword>
<feature type="transmembrane region" description="Helical" evidence="6">
    <location>
        <begin position="134"/>
        <end position="163"/>
    </location>
</feature>